<feature type="region of interest" description="Disordered" evidence="1">
    <location>
        <begin position="1"/>
        <end position="32"/>
    </location>
</feature>
<reference evidence="3" key="1">
    <citation type="submission" date="2022-10" db="EMBL/GenBank/DDBJ databases">
        <title>Tapping the CABI collections for fungal endophytes: first genome assemblies for Collariella, Neodidymelliopsis, Ascochyta clinopodiicola, Didymella pomorum, Didymosphaeria variabile, Neocosmospora piperis and Neocucurbitaria cava.</title>
        <authorList>
            <person name="Hill R."/>
        </authorList>
    </citation>
    <scope>NUCLEOTIDE SEQUENCE</scope>
    <source>
        <strain evidence="3">IMI 356815</strain>
    </source>
</reference>
<feature type="compositionally biased region" description="Basic and acidic residues" evidence="1">
    <location>
        <begin position="1"/>
        <end position="16"/>
    </location>
</feature>
<sequence length="569" mass="64818">MGKRDRDKLADIDSRDGPPPAATKRKRTDESKVELAAGETHHAGIVDFETLPEELCRQIMLACDWKTLIGGLSLASRKWNRIASERTFQSLSIRFSEEGTIAHKRSVVATLNKFQLRNIQDYTRRLHVKCGKSRESQDKALELARCVNPKRCTSLNVIPHDAFHEEVYAEAVRIATTMPKLMRMTIPAVSSVTEAQGSVQPERLHLKAALTFKVGHKQPRELVCDINVNDQLGLGTPKAGVFGLVSTGSHKESNLPPTKTNLIALQLKSNGTVRSDVFRSFMDDLGFREHRTEQLTKLDFFRTSIVGEISTIRTNLRCLGLRNLKILRVRECRDPICLLFYVLGEALQLRPLNLTTIDISGRWDSDTFEDVENWLLLIWADCPYMSDLTFESDRPFTLIPLLRVLRARGHALRRLKYRVGNDLPLEHYYWIFYHCRSLEELELDMPELRSDTGRDIFMPYLNGQHSQFTQTVALHGTTALHTLHLHLPQASFRRMASDRNQTTDLKVCLTEITNFNAKSLAQSKAEINLRIWAWTIHTAKGSSTKRFGKVLKKVDGSDSQEECWEDVGL</sequence>
<dbReference type="AlphaFoldDB" id="A0A9W8XHC8"/>
<keyword evidence="4" id="KW-1185">Reference proteome</keyword>
<comment type="caution">
    <text evidence="3">The sequence shown here is derived from an EMBL/GenBank/DDBJ whole genome shotgun (WGS) entry which is preliminary data.</text>
</comment>
<dbReference type="RefSeq" id="XP_056069495.1">
    <property type="nucleotide sequence ID" value="XM_056215248.1"/>
</dbReference>
<dbReference type="InterPro" id="IPR036047">
    <property type="entry name" value="F-box-like_dom_sf"/>
</dbReference>
<name>A0A9W8XHC8_9PLEO</name>
<dbReference type="PROSITE" id="PS50181">
    <property type="entry name" value="FBOX"/>
    <property type="match status" value="1"/>
</dbReference>
<dbReference type="EMBL" id="JAPEUX010000005">
    <property type="protein sequence ID" value="KAJ4351139.1"/>
    <property type="molecule type" value="Genomic_DNA"/>
</dbReference>
<dbReference type="Proteomes" id="UP001140513">
    <property type="component" value="Unassembled WGS sequence"/>
</dbReference>
<dbReference type="GeneID" id="80910008"/>
<gene>
    <name evidence="3" type="ORF">N0V89_006478</name>
</gene>
<evidence type="ECO:0000313" key="3">
    <source>
        <dbReference type="EMBL" id="KAJ4351139.1"/>
    </source>
</evidence>
<dbReference type="InterPro" id="IPR001810">
    <property type="entry name" value="F-box_dom"/>
</dbReference>
<evidence type="ECO:0000259" key="2">
    <source>
        <dbReference type="PROSITE" id="PS50181"/>
    </source>
</evidence>
<dbReference type="SUPFAM" id="SSF81383">
    <property type="entry name" value="F-box domain"/>
    <property type="match status" value="1"/>
</dbReference>
<organism evidence="3 4">
    <name type="scientific">Didymosphaeria variabile</name>
    <dbReference type="NCBI Taxonomy" id="1932322"/>
    <lineage>
        <taxon>Eukaryota</taxon>
        <taxon>Fungi</taxon>
        <taxon>Dikarya</taxon>
        <taxon>Ascomycota</taxon>
        <taxon>Pezizomycotina</taxon>
        <taxon>Dothideomycetes</taxon>
        <taxon>Pleosporomycetidae</taxon>
        <taxon>Pleosporales</taxon>
        <taxon>Massarineae</taxon>
        <taxon>Didymosphaeriaceae</taxon>
        <taxon>Didymosphaeria</taxon>
    </lineage>
</organism>
<dbReference type="SUPFAM" id="SSF52047">
    <property type="entry name" value="RNI-like"/>
    <property type="match status" value="1"/>
</dbReference>
<protein>
    <recommendedName>
        <fullName evidence="2">F-box domain-containing protein</fullName>
    </recommendedName>
</protein>
<accession>A0A9W8XHC8</accession>
<evidence type="ECO:0000256" key="1">
    <source>
        <dbReference type="SAM" id="MobiDB-lite"/>
    </source>
</evidence>
<feature type="domain" description="F-box" evidence="2">
    <location>
        <begin position="45"/>
        <end position="91"/>
    </location>
</feature>
<evidence type="ECO:0000313" key="4">
    <source>
        <dbReference type="Proteomes" id="UP001140513"/>
    </source>
</evidence>
<proteinExistence type="predicted"/>